<dbReference type="EMBL" id="BRYA01000410">
    <property type="protein sequence ID" value="GMI48603.1"/>
    <property type="molecule type" value="Genomic_DNA"/>
</dbReference>
<dbReference type="InterPro" id="IPR018247">
    <property type="entry name" value="EF_Hand_1_Ca_BS"/>
</dbReference>
<dbReference type="Gene3D" id="1.10.238.10">
    <property type="entry name" value="EF-hand"/>
    <property type="match status" value="2"/>
</dbReference>
<evidence type="ECO:0000256" key="3">
    <source>
        <dbReference type="SAM" id="MobiDB-lite"/>
    </source>
</evidence>
<feature type="compositionally biased region" description="Polar residues" evidence="3">
    <location>
        <begin position="77"/>
        <end position="93"/>
    </location>
</feature>
<dbReference type="SMART" id="SM00054">
    <property type="entry name" value="EFh"/>
    <property type="match status" value="3"/>
</dbReference>
<proteinExistence type="predicted"/>
<dbReference type="InterPro" id="IPR002048">
    <property type="entry name" value="EF_hand_dom"/>
</dbReference>
<dbReference type="OrthoDB" id="195376at2759"/>
<organism evidence="5 6">
    <name type="scientific">Triparma columacea</name>
    <dbReference type="NCBI Taxonomy" id="722753"/>
    <lineage>
        <taxon>Eukaryota</taxon>
        <taxon>Sar</taxon>
        <taxon>Stramenopiles</taxon>
        <taxon>Ochrophyta</taxon>
        <taxon>Bolidophyceae</taxon>
        <taxon>Parmales</taxon>
        <taxon>Triparmaceae</taxon>
        <taxon>Triparma</taxon>
    </lineage>
</organism>
<evidence type="ECO:0000256" key="1">
    <source>
        <dbReference type="ARBA" id="ARBA00022837"/>
    </source>
</evidence>
<feature type="domain" description="EF-hand" evidence="4">
    <location>
        <begin position="1077"/>
        <end position="1112"/>
    </location>
</feature>
<keyword evidence="1" id="KW-0106">Calcium</keyword>
<dbReference type="PROSITE" id="PS50222">
    <property type="entry name" value="EF_HAND_2"/>
    <property type="match status" value="3"/>
</dbReference>
<evidence type="ECO:0000313" key="5">
    <source>
        <dbReference type="EMBL" id="GMI48603.1"/>
    </source>
</evidence>
<feature type="domain" description="EF-hand" evidence="4">
    <location>
        <begin position="1135"/>
        <end position="1170"/>
    </location>
</feature>
<keyword evidence="2" id="KW-0175">Coiled coil</keyword>
<dbReference type="InterPro" id="IPR011992">
    <property type="entry name" value="EF-hand-dom_pair"/>
</dbReference>
<comment type="caution">
    <text evidence="5">The sequence shown here is derived from an EMBL/GenBank/DDBJ whole genome shotgun (WGS) entry which is preliminary data.</text>
</comment>
<dbReference type="AlphaFoldDB" id="A0A9W7GR50"/>
<name>A0A9W7GR50_9STRA</name>
<dbReference type="PROSITE" id="PS00018">
    <property type="entry name" value="EF_HAND_1"/>
    <property type="match status" value="1"/>
</dbReference>
<protein>
    <recommendedName>
        <fullName evidence="4">EF-hand domain-containing protein</fullName>
    </recommendedName>
</protein>
<sequence>MDYMASSTKGPHRTPSELQGGLYHSDRINELLSPFGESTKPVEPMSSPPMYRGHSTPPRAHNSPTARLGEVDKNDVHSSSSAPGYPNTGSVSRNGTKGFAFRGADYDIIPSHSTSSNMPMLMLMDNAQSSMIDTLQRQLAEERERGAHRLQTETLMHQLISERNINTARAAEEQSKWESDVTNLQREMSTKVEKMREENGNHQRNLIMQKRANVELRKENEELERKLRQTKESTDDLLDKNRQVFEEEKKAFAHRVKTDKGLIENSKRQCDARIKEKDAQHESFIKMMEDKYKAEAEKTSETFNTLKMEYANRALSFEKEVEKIKDLSEAAKIKSEAGIFKLKTHYEEKLKTLESTSKQKSESYTKMKWCNVMRVNAYQRRIQQMEEAHQEELAAMKRAGELAVSKVQTDIGAAAKEERAANMRAQHDHELQLMQLHKEITTKDKEHARLLDVLRKEHKEELQREIGRIHNQERERDADSINKMVKKHEEKLRRVTEELDAEWKEKLEELQEKSDKAEKHHKAKLKKLEKELDVTIEGLKAEEAEGKARANDFLREIGRLNEQLERNDKHIMSLEEEKREVERKFEQSKRHVMEGQEAKEEKDKVSAELGIQKLEVQSLKEKVEGLKAKIELREKDKVEMEGELNEGREKLNALKTELESEREHNKTKLKELNAKHQSVLSQLANEKVATGKSEADSLKALKLNHNKMVAEKDKDIASSQAEVLALKESVGKLRAEKASSKLKSSAQWTKERKKLEDNIEKLEEERQKLKLESAKEEMTASENERLQKLLDETNDKLSSLNTNLGKLERERQTLESDIRTEREANAKLTREVKDKLEIIEEKEDEKKRLKKVIADKTGEMESLREAKDKVEDELHVKLERIKELGEQLDVQANDAGGAQAIFVQEEKKQAYLLRELDKAKMRIVELEREVAGLKEQLKKKERRGSQNEAPPSVLTKKDIKMVIKYIDRINDDNDGEISIEEFEKAMRQCRRARGCAEEFTRGRLLTVKLEQLVDAHEDLTLNGWFKQVMSQYHASVVEVMGTGPKGKDEKAIGTIALHEAIMNMHKGVVVGIDAEPFSSEEASDLIRFLDPNLDEHVSVAEFKMALRRAHLPANSLYAEFQCSIVMNKLENYMQDKHLRIKDVFDRIDKDHSGCIDLKEFEKGIKALVGLDRDNEDHDLSQAILGSSDEMRARFGTIDGEGGERNDKQRLKSMTRMNSL</sequence>
<gene>
    <name evidence="5" type="ORF">TrCOL_g460</name>
</gene>
<feature type="coiled-coil region" evidence="2">
    <location>
        <begin position="206"/>
        <end position="240"/>
    </location>
</feature>
<evidence type="ECO:0000256" key="2">
    <source>
        <dbReference type="SAM" id="Coils"/>
    </source>
</evidence>
<evidence type="ECO:0000259" key="4">
    <source>
        <dbReference type="PROSITE" id="PS50222"/>
    </source>
</evidence>
<feature type="coiled-coil region" evidence="2">
    <location>
        <begin position="745"/>
        <end position="943"/>
    </location>
</feature>
<reference evidence="6" key="1">
    <citation type="journal article" date="2023" name="Commun. Biol.">
        <title>Genome analysis of Parmales, the sister group of diatoms, reveals the evolutionary specialization of diatoms from phago-mixotrophs to photoautotrophs.</title>
        <authorList>
            <person name="Ban H."/>
            <person name="Sato S."/>
            <person name="Yoshikawa S."/>
            <person name="Yamada K."/>
            <person name="Nakamura Y."/>
            <person name="Ichinomiya M."/>
            <person name="Sato N."/>
            <person name="Blanc-Mathieu R."/>
            <person name="Endo H."/>
            <person name="Kuwata A."/>
            <person name="Ogata H."/>
        </authorList>
    </citation>
    <scope>NUCLEOTIDE SEQUENCE [LARGE SCALE GENOMIC DNA]</scope>
</reference>
<keyword evidence="6" id="KW-1185">Reference proteome</keyword>
<dbReference type="SUPFAM" id="SSF47473">
    <property type="entry name" value="EF-hand"/>
    <property type="match status" value="1"/>
</dbReference>
<dbReference type="Pfam" id="PF13405">
    <property type="entry name" value="EF-hand_6"/>
    <property type="match status" value="1"/>
</dbReference>
<feature type="region of interest" description="Disordered" evidence="3">
    <location>
        <begin position="1"/>
        <end position="93"/>
    </location>
</feature>
<feature type="domain" description="EF-hand" evidence="4">
    <location>
        <begin position="957"/>
        <end position="992"/>
    </location>
</feature>
<accession>A0A9W7GR50</accession>
<evidence type="ECO:0000313" key="6">
    <source>
        <dbReference type="Proteomes" id="UP001165065"/>
    </source>
</evidence>
<dbReference type="GO" id="GO:0005509">
    <property type="term" value="F:calcium ion binding"/>
    <property type="evidence" value="ECO:0007669"/>
    <property type="project" value="InterPro"/>
</dbReference>
<dbReference type="Proteomes" id="UP001165065">
    <property type="component" value="Unassembled WGS sequence"/>
</dbReference>
<feature type="coiled-coil region" evidence="2">
    <location>
        <begin position="455"/>
        <end position="675"/>
    </location>
</feature>